<feature type="domain" description="Inosine/uridine-preferring nucleoside hydrolase" evidence="4">
    <location>
        <begin position="15"/>
        <end position="294"/>
    </location>
</feature>
<keyword evidence="3" id="KW-0326">Glycosidase</keyword>
<protein>
    <submittedName>
        <fullName evidence="5">Uridine nucleosidase 1</fullName>
    </submittedName>
</protein>
<dbReference type="STRING" id="29655.A0A0K9PPY7"/>
<keyword evidence="6" id="KW-1185">Reference proteome</keyword>
<proteinExistence type="inferred from homology"/>
<dbReference type="SUPFAM" id="SSF53590">
    <property type="entry name" value="Nucleoside hydrolase"/>
    <property type="match status" value="1"/>
</dbReference>
<dbReference type="Pfam" id="PF01156">
    <property type="entry name" value="IU_nuc_hydro"/>
    <property type="match status" value="1"/>
</dbReference>
<dbReference type="CDD" id="cd02650">
    <property type="entry name" value="nuc_hydro_CaPnhB"/>
    <property type="match status" value="1"/>
</dbReference>
<dbReference type="EMBL" id="LFYR01000692">
    <property type="protein sequence ID" value="KMZ71036.1"/>
    <property type="molecule type" value="Genomic_DNA"/>
</dbReference>
<dbReference type="InterPro" id="IPR001910">
    <property type="entry name" value="Inosine/uridine_hydrolase_dom"/>
</dbReference>
<reference evidence="6" key="1">
    <citation type="journal article" date="2016" name="Nature">
        <title>The genome of the seagrass Zostera marina reveals angiosperm adaptation to the sea.</title>
        <authorList>
            <person name="Olsen J.L."/>
            <person name="Rouze P."/>
            <person name="Verhelst B."/>
            <person name="Lin Y.-C."/>
            <person name="Bayer T."/>
            <person name="Collen J."/>
            <person name="Dattolo E."/>
            <person name="De Paoli E."/>
            <person name="Dittami S."/>
            <person name="Maumus F."/>
            <person name="Michel G."/>
            <person name="Kersting A."/>
            <person name="Lauritano C."/>
            <person name="Lohaus R."/>
            <person name="Toepel M."/>
            <person name="Tonon T."/>
            <person name="Vanneste K."/>
            <person name="Amirebrahimi M."/>
            <person name="Brakel J."/>
            <person name="Bostroem C."/>
            <person name="Chovatia M."/>
            <person name="Grimwood J."/>
            <person name="Jenkins J.W."/>
            <person name="Jueterbock A."/>
            <person name="Mraz A."/>
            <person name="Stam W.T."/>
            <person name="Tice H."/>
            <person name="Bornberg-Bauer E."/>
            <person name="Green P.J."/>
            <person name="Pearson G.A."/>
            <person name="Procaccini G."/>
            <person name="Duarte C.M."/>
            <person name="Schmutz J."/>
            <person name="Reusch T.B.H."/>
            <person name="Van de Peer Y."/>
        </authorList>
    </citation>
    <scope>NUCLEOTIDE SEQUENCE [LARGE SCALE GENOMIC DNA]</scope>
    <source>
        <strain evidence="6">cv. Finnish</strain>
    </source>
</reference>
<evidence type="ECO:0000256" key="2">
    <source>
        <dbReference type="ARBA" id="ARBA00022801"/>
    </source>
</evidence>
<evidence type="ECO:0000313" key="6">
    <source>
        <dbReference type="Proteomes" id="UP000036987"/>
    </source>
</evidence>
<keyword evidence="2" id="KW-0378">Hydrolase</keyword>
<gene>
    <name evidence="5" type="ORF">ZOSMA_18G01360</name>
</gene>
<dbReference type="GO" id="GO:0008477">
    <property type="term" value="F:purine nucleosidase activity"/>
    <property type="evidence" value="ECO:0000318"/>
    <property type="project" value="GO_Central"/>
</dbReference>
<dbReference type="Proteomes" id="UP000036987">
    <property type="component" value="Unassembled WGS sequence"/>
</dbReference>
<dbReference type="AlphaFoldDB" id="A0A0K9PPY7"/>
<dbReference type="GO" id="GO:0006152">
    <property type="term" value="P:purine nucleoside catabolic process"/>
    <property type="evidence" value="ECO:0000318"/>
    <property type="project" value="GO_Central"/>
</dbReference>
<dbReference type="GO" id="GO:0005829">
    <property type="term" value="C:cytosol"/>
    <property type="evidence" value="ECO:0000318"/>
    <property type="project" value="GO_Central"/>
</dbReference>
<evidence type="ECO:0000313" key="5">
    <source>
        <dbReference type="EMBL" id="KMZ71036.1"/>
    </source>
</evidence>
<dbReference type="InterPro" id="IPR023186">
    <property type="entry name" value="IUNH"/>
</dbReference>
<evidence type="ECO:0000256" key="1">
    <source>
        <dbReference type="ARBA" id="ARBA00009176"/>
    </source>
</evidence>
<accession>A0A0K9PPY7</accession>
<dbReference type="InterPro" id="IPR036452">
    <property type="entry name" value="Ribo_hydro-like"/>
</dbReference>
<dbReference type="Gene3D" id="3.90.245.10">
    <property type="entry name" value="Ribonucleoside hydrolase-like"/>
    <property type="match status" value="1"/>
</dbReference>
<organism evidence="5 6">
    <name type="scientific">Zostera marina</name>
    <name type="common">Eelgrass</name>
    <dbReference type="NCBI Taxonomy" id="29655"/>
    <lineage>
        <taxon>Eukaryota</taxon>
        <taxon>Viridiplantae</taxon>
        <taxon>Streptophyta</taxon>
        <taxon>Embryophyta</taxon>
        <taxon>Tracheophyta</taxon>
        <taxon>Spermatophyta</taxon>
        <taxon>Magnoliopsida</taxon>
        <taxon>Liliopsida</taxon>
        <taxon>Zosteraceae</taxon>
        <taxon>Zostera</taxon>
    </lineage>
</organism>
<evidence type="ECO:0000259" key="4">
    <source>
        <dbReference type="Pfam" id="PF01156"/>
    </source>
</evidence>
<dbReference type="OrthoDB" id="432381at2759"/>
<comment type="caution">
    <text evidence="5">The sequence shown here is derived from an EMBL/GenBank/DDBJ whole genome shotgun (WGS) entry which is preliminary data.</text>
</comment>
<dbReference type="PANTHER" id="PTHR12304:SF1">
    <property type="entry name" value="URIDINE NUCLEOSIDASE 1"/>
    <property type="match status" value="1"/>
</dbReference>
<name>A0A0K9PPY7_ZOSMR</name>
<evidence type="ECO:0000256" key="3">
    <source>
        <dbReference type="ARBA" id="ARBA00023295"/>
    </source>
</evidence>
<sequence length="308" mass="33703">MSRLQLNGDIPKEKLIIDHSDLGIEASMTVMMAFQSPELEIVGITTVFGNSYTQAATRNALLLCEMAGYPNVPVAEGGTESLKVYEPNNAFHPPLKGKEIQKTAPEFLVEIVSQNPSCISILALGPLTNLALAIKRDSSFASKVRKIVIPGGSFFAPGNVNPAAETNIYRDPEAADIVFTCGAEIIVVGLNITSQIKLLDSEHQWLRSSKASNAQFYRDWHAKSDGGILLLQELVGFTALIRPDLFTLKKSVVRVETQGICAGHTLIDTKFQKWVSNNPWTDYSPISVVSTINAVGVLEFIKERLMKQ</sequence>
<dbReference type="PANTHER" id="PTHR12304">
    <property type="entry name" value="INOSINE-URIDINE PREFERRING NUCLEOSIDE HYDROLASE"/>
    <property type="match status" value="1"/>
</dbReference>
<comment type="similarity">
    <text evidence="1">Belongs to the IUNH family.</text>
</comment>